<dbReference type="SUPFAM" id="SSF53633">
    <property type="entry name" value="Carbamate kinase-like"/>
    <property type="match status" value="1"/>
</dbReference>
<proteinExistence type="inferred from homology"/>
<dbReference type="GO" id="GO:0016301">
    <property type="term" value="F:kinase activity"/>
    <property type="evidence" value="ECO:0007669"/>
    <property type="project" value="UniProtKB-KW"/>
</dbReference>
<name>A0ABX0HPT5_9BURK</name>
<evidence type="ECO:0000256" key="1">
    <source>
        <dbReference type="ARBA" id="ARBA00011066"/>
    </source>
</evidence>
<dbReference type="PIRSF" id="PIRSF000723">
    <property type="entry name" value="Carbamate_kin"/>
    <property type="match status" value="1"/>
</dbReference>
<comment type="similarity">
    <text evidence="1">Belongs to the carbamate kinase family.</text>
</comment>
<dbReference type="Proteomes" id="UP000802098">
    <property type="component" value="Unassembled WGS sequence"/>
</dbReference>
<comment type="caution">
    <text evidence="5">The sequence shown here is derived from an EMBL/GenBank/DDBJ whole genome shotgun (WGS) entry which is preliminary data.</text>
</comment>
<dbReference type="InterPro" id="IPR003964">
    <property type="entry name" value="Carb_kinase"/>
</dbReference>
<dbReference type="InterPro" id="IPR001048">
    <property type="entry name" value="Asp/Glu/Uridylate_kinase"/>
</dbReference>
<evidence type="ECO:0000313" key="5">
    <source>
        <dbReference type="EMBL" id="NHK97085.1"/>
    </source>
</evidence>
<keyword evidence="3 5" id="KW-0418">Kinase</keyword>
<dbReference type="PRINTS" id="PR01469">
    <property type="entry name" value="CARBMTKINASE"/>
</dbReference>
<dbReference type="PANTHER" id="PTHR30409">
    <property type="entry name" value="CARBAMATE KINASE"/>
    <property type="match status" value="1"/>
</dbReference>
<evidence type="ECO:0000313" key="6">
    <source>
        <dbReference type="Proteomes" id="UP000802098"/>
    </source>
</evidence>
<dbReference type="CDD" id="cd04235">
    <property type="entry name" value="AAK_CK"/>
    <property type="match status" value="1"/>
</dbReference>
<dbReference type="RefSeq" id="WP_009858327.1">
    <property type="nucleotide sequence ID" value="NZ_JAAOCD010000001.1"/>
</dbReference>
<dbReference type="Gene3D" id="3.40.1160.10">
    <property type="entry name" value="Acetylglutamate kinase-like"/>
    <property type="match status" value="1"/>
</dbReference>
<accession>A0ABX0HPT5</accession>
<protein>
    <submittedName>
        <fullName evidence="5">Carbamate kinase</fullName>
    </submittedName>
</protein>
<keyword evidence="2" id="KW-0808">Transferase</keyword>
<keyword evidence="6" id="KW-1185">Reference proteome</keyword>
<feature type="domain" description="Aspartate/glutamate/uridylate kinase" evidence="4">
    <location>
        <begin position="10"/>
        <end position="301"/>
    </location>
</feature>
<gene>
    <name evidence="5" type="ORF">G7087_01720</name>
</gene>
<dbReference type="Pfam" id="PF00696">
    <property type="entry name" value="AA_kinase"/>
    <property type="match status" value="1"/>
</dbReference>
<organism evidence="5 6">
    <name type="scientific">Rubrivivax benzoatilyticus</name>
    <dbReference type="NCBI Taxonomy" id="316997"/>
    <lineage>
        <taxon>Bacteria</taxon>
        <taxon>Pseudomonadati</taxon>
        <taxon>Pseudomonadota</taxon>
        <taxon>Betaproteobacteria</taxon>
        <taxon>Burkholderiales</taxon>
        <taxon>Sphaerotilaceae</taxon>
        <taxon>Rubrivivax</taxon>
    </lineage>
</organism>
<dbReference type="NCBIfam" id="NF009007">
    <property type="entry name" value="PRK12352.1"/>
    <property type="match status" value="1"/>
</dbReference>
<sequence length="347" mass="36587">MTQPFSVPRRLIVAVGGNALDPAEGRGTPEEQKAIAAATARAMLPLLELDNQLVVVHGNGPQVGKLLLANAAAQDRVAPQSLDILVAQTQGALAYILAQAFENALREAGNPRHVVGLVTQVEVDRHDPAFANPTKPVGPFFSEAQAKALAAELGVTVREDSGRGWRYVVPSPKPKHICDVSLVEALMCGRTVVIAGGGGGIPVLRDEAGRRRGVEAVIDKDLTAAVMANVLGIRDMMILTAVPRVAVHFGQPQQRDLARASLSEMKRYLAEGHFPPGSMGPKIEAAIRFLETGGRRVIITSLETAVPALMGETGTHIVHDHETEGDDEAAAVAGSRLLRTPAALATA</sequence>
<dbReference type="PANTHER" id="PTHR30409:SF1">
    <property type="entry name" value="CARBAMATE KINASE-RELATED"/>
    <property type="match status" value="1"/>
</dbReference>
<evidence type="ECO:0000259" key="4">
    <source>
        <dbReference type="Pfam" id="PF00696"/>
    </source>
</evidence>
<dbReference type="InterPro" id="IPR036393">
    <property type="entry name" value="AceGlu_kinase-like_sf"/>
</dbReference>
<dbReference type="EMBL" id="JAAOCD010000001">
    <property type="protein sequence ID" value="NHK97085.1"/>
    <property type="molecule type" value="Genomic_DNA"/>
</dbReference>
<reference evidence="5 6" key="1">
    <citation type="submission" date="2020-03" db="EMBL/GenBank/DDBJ databases">
        <title>Rubrivivax benzoatilyticus JA2 (sequenced after 10 years sub-culturing).</title>
        <authorList>
            <person name="Gupta D."/>
            <person name="Chintalapati S."/>
            <person name="Chintalapati V.R."/>
        </authorList>
    </citation>
    <scope>NUCLEOTIDE SEQUENCE [LARGE SCALE GENOMIC DNA]</scope>
    <source>
        <strain evidence="5 6">JA2-Mal</strain>
    </source>
</reference>
<evidence type="ECO:0000256" key="2">
    <source>
        <dbReference type="ARBA" id="ARBA00022679"/>
    </source>
</evidence>
<evidence type="ECO:0000256" key="3">
    <source>
        <dbReference type="ARBA" id="ARBA00022777"/>
    </source>
</evidence>